<feature type="transmembrane region" description="Helical" evidence="1">
    <location>
        <begin position="70"/>
        <end position="91"/>
    </location>
</feature>
<dbReference type="Proteomes" id="UP000255317">
    <property type="component" value="Unassembled WGS sequence"/>
</dbReference>
<dbReference type="RefSeq" id="WP_170134712.1">
    <property type="nucleotide sequence ID" value="NZ_QRAO01000001.1"/>
</dbReference>
<dbReference type="EMBL" id="QRAO01000001">
    <property type="protein sequence ID" value="RDK88955.1"/>
    <property type="molecule type" value="Genomic_DNA"/>
</dbReference>
<keyword evidence="1" id="KW-0812">Transmembrane</keyword>
<name>A0A370QKQ3_9FLAO</name>
<keyword evidence="3" id="KW-1185">Reference proteome</keyword>
<keyword evidence="1" id="KW-0472">Membrane</keyword>
<organism evidence="2 3">
    <name type="scientific">Marinirhabdus gelatinilytica</name>
    <dbReference type="NCBI Taxonomy" id="1703343"/>
    <lineage>
        <taxon>Bacteria</taxon>
        <taxon>Pseudomonadati</taxon>
        <taxon>Bacteroidota</taxon>
        <taxon>Flavobacteriia</taxon>
        <taxon>Flavobacteriales</taxon>
        <taxon>Flavobacteriaceae</taxon>
    </lineage>
</organism>
<evidence type="ECO:0000256" key="1">
    <source>
        <dbReference type="SAM" id="Phobius"/>
    </source>
</evidence>
<feature type="transmembrane region" description="Helical" evidence="1">
    <location>
        <begin position="103"/>
        <end position="120"/>
    </location>
</feature>
<reference evidence="2 3" key="1">
    <citation type="submission" date="2018-07" db="EMBL/GenBank/DDBJ databases">
        <title>Genomic Encyclopedia of Type Strains, Phase IV (KMG-IV): sequencing the most valuable type-strain genomes for metagenomic binning, comparative biology and taxonomic classification.</title>
        <authorList>
            <person name="Goeker M."/>
        </authorList>
    </citation>
    <scope>NUCLEOTIDE SEQUENCE [LARGE SCALE GENOMIC DNA]</scope>
    <source>
        <strain evidence="2 3">DSM 101478</strain>
    </source>
</reference>
<evidence type="ECO:0000313" key="2">
    <source>
        <dbReference type="EMBL" id="RDK88955.1"/>
    </source>
</evidence>
<protein>
    <submittedName>
        <fullName evidence="2">Uncharacterized protein</fullName>
    </submittedName>
</protein>
<gene>
    <name evidence="2" type="ORF">C8D94_101834</name>
</gene>
<feature type="transmembrane region" description="Helical" evidence="1">
    <location>
        <begin position="6"/>
        <end position="25"/>
    </location>
</feature>
<comment type="caution">
    <text evidence="2">The sequence shown here is derived from an EMBL/GenBank/DDBJ whole genome shotgun (WGS) entry which is preliminary data.</text>
</comment>
<evidence type="ECO:0000313" key="3">
    <source>
        <dbReference type="Proteomes" id="UP000255317"/>
    </source>
</evidence>
<dbReference type="AlphaFoldDB" id="A0A370QKQ3"/>
<keyword evidence="1" id="KW-1133">Transmembrane helix</keyword>
<sequence>MELKYIIETCVAIDIAILGIAYPIIVDKISNIGHKFSSNYLANAFENEFPQTKLFGIFPGRSRRITVFEWVLFFTIGSFIFLILDLEPLFWKDSWMMQNSAKLLTLFLTVSLVVIFIIWLDKVSLYNGKSTRLLTYIISEYRKLKKDQDDKYHFKIINELAIFAIRTQDKGLEETLVNFYTEEFNNYRANFIRPREEEKPDGFENFKVEFNHEFHYGIREIIREVAKGRNEDLQSLEYFVVSGVWLMGQGIFETPISNDTYKELWRNVVLISNNPKFVGNYWGTAHQYFNFGLQRVYGTDYNFETKKYDNQSLIDKRDNERKRFFEFHLALGGLLIYQKNYEALKTLFTYTQHQPPKYVLLPNNMTEIFTWFSSFKDEFGRGYYPIDLSYPFPGLDNLGNRRRVTFYICQYLTLLFLRQFTLPKYNTYDNFTGQPTLPQAEVLELLRWQESINYFRFCLKKVLKDENLLNTI</sequence>
<accession>A0A370QKQ3</accession>
<proteinExistence type="predicted"/>